<organism evidence="7 8">
    <name type="scientific">Parvicella tangerina</name>
    <dbReference type="NCBI Taxonomy" id="2829795"/>
    <lineage>
        <taxon>Bacteria</taxon>
        <taxon>Pseudomonadati</taxon>
        <taxon>Bacteroidota</taxon>
        <taxon>Flavobacteriia</taxon>
        <taxon>Flavobacteriales</taxon>
        <taxon>Parvicellaceae</taxon>
        <taxon>Parvicella</taxon>
    </lineage>
</organism>
<dbReference type="InterPro" id="IPR013249">
    <property type="entry name" value="RNA_pol_sigma70_r4_t2"/>
</dbReference>
<reference evidence="7" key="1">
    <citation type="submission" date="2021-04" db="EMBL/GenBank/DDBJ databases">
        <authorList>
            <person name="Rodrigo-Torres L."/>
            <person name="Arahal R. D."/>
            <person name="Lucena T."/>
        </authorList>
    </citation>
    <scope>NUCLEOTIDE SEQUENCE</scope>
    <source>
        <strain evidence="7">AS29M-1</strain>
    </source>
</reference>
<proteinExistence type="inferred from homology"/>
<protein>
    <submittedName>
        <fullName evidence="7">ECF RNA polymerase sigma factor SigR</fullName>
    </submittedName>
</protein>
<dbReference type="SUPFAM" id="SSF88659">
    <property type="entry name" value="Sigma3 and sigma4 domains of RNA polymerase sigma factors"/>
    <property type="match status" value="1"/>
</dbReference>
<evidence type="ECO:0000313" key="8">
    <source>
        <dbReference type="Proteomes" id="UP000683507"/>
    </source>
</evidence>
<dbReference type="GO" id="GO:0003677">
    <property type="term" value="F:DNA binding"/>
    <property type="evidence" value="ECO:0007669"/>
    <property type="project" value="InterPro"/>
</dbReference>
<dbReference type="Gene3D" id="1.10.10.10">
    <property type="entry name" value="Winged helix-like DNA-binding domain superfamily/Winged helix DNA-binding domain"/>
    <property type="match status" value="1"/>
</dbReference>
<name>A0A916JQ02_9FLAO</name>
<dbReference type="PANTHER" id="PTHR43133:SF25">
    <property type="entry name" value="RNA POLYMERASE SIGMA FACTOR RFAY-RELATED"/>
    <property type="match status" value="1"/>
</dbReference>
<dbReference type="GO" id="GO:0006352">
    <property type="term" value="P:DNA-templated transcription initiation"/>
    <property type="evidence" value="ECO:0007669"/>
    <property type="project" value="InterPro"/>
</dbReference>
<dbReference type="GO" id="GO:0016987">
    <property type="term" value="F:sigma factor activity"/>
    <property type="evidence" value="ECO:0007669"/>
    <property type="project" value="UniProtKB-KW"/>
</dbReference>
<sequence>MTVLEFNYQVTTFQDKLNAFARTLTKDEEDAKDLFQETVLKAMKYRDKFVSPTNLKAWLYTIMKNTFINDYRRRKLVTMIHDDSPNSFMLNSQTSQLQSQTSQLYTEEILSKINNLDEEYSVPFMKHVEGFKYKEISDELNLPIGTVKSRIYMARQQLMEELKEFRA</sequence>
<evidence type="ECO:0000256" key="3">
    <source>
        <dbReference type="ARBA" id="ARBA00023082"/>
    </source>
</evidence>
<evidence type="ECO:0000256" key="2">
    <source>
        <dbReference type="ARBA" id="ARBA00023015"/>
    </source>
</evidence>
<dbReference type="Pfam" id="PF04542">
    <property type="entry name" value="Sigma70_r2"/>
    <property type="match status" value="1"/>
</dbReference>
<dbReference type="InterPro" id="IPR013324">
    <property type="entry name" value="RNA_pol_sigma_r3/r4-like"/>
</dbReference>
<keyword evidence="3" id="KW-0731">Sigma factor</keyword>
<dbReference type="InterPro" id="IPR007627">
    <property type="entry name" value="RNA_pol_sigma70_r2"/>
</dbReference>
<comment type="similarity">
    <text evidence="1">Belongs to the sigma-70 factor family. ECF subfamily.</text>
</comment>
<evidence type="ECO:0000256" key="1">
    <source>
        <dbReference type="ARBA" id="ARBA00010641"/>
    </source>
</evidence>
<dbReference type="InterPro" id="IPR036388">
    <property type="entry name" value="WH-like_DNA-bd_sf"/>
</dbReference>
<dbReference type="InterPro" id="IPR014284">
    <property type="entry name" value="RNA_pol_sigma-70_dom"/>
</dbReference>
<dbReference type="Proteomes" id="UP000683507">
    <property type="component" value="Chromosome"/>
</dbReference>
<evidence type="ECO:0000259" key="6">
    <source>
        <dbReference type="Pfam" id="PF08281"/>
    </source>
</evidence>
<gene>
    <name evidence="7" type="primary">sigR</name>
    <name evidence="7" type="ORF">CRYO30217_03162</name>
</gene>
<evidence type="ECO:0000313" key="7">
    <source>
        <dbReference type="EMBL" id="CAG5086532.1"/>
    </source>
</evidence>
<dbReference type="NCBIfam" id="TIGR02937">
    <property type="entry name" value="sigma70-ECF"/>
    <property type="match status" value="1"/>
</dbReference>
<feature type="domain" description="RNA polymerase sigma factor 70 region 4 type 2" evidence="6">
    <location>
        <begin position="107"/>
        <end position="158"/>
    </location>
</feature>
<accession>A0A916JQ02</accession>
<keyword evidence="8" id="KW-1185">Reference proteome</keyword>
<dbReference type="CDD" id="cd06171">
    <property type="entry name" value="Sigma70_r4"/>
    <property type="match status" value="1"/>
</dbReference>
<dbReference type="AlphaFoldDB" id="A0A916JQ02"/>
<dbReference type="Pfam" id="PF08281">
    <property type="entry name" value="Sigma70_r4_2"/>
    <property type="match status" value="1"/>
</dbReference>
<dbReference type="KEGG" id="ptan:CRYO30217_03162"/>
<dbReference type="SUPFAM" id="SSF88946">
    <property type="entry name" value="Sigma2 domain of RNA polymerase sigma factors"/>
    <property type="match status" value="1"/>
</dbReference>
<dbReference type="RefSeq" id="WP_258543350.1">
    <property type="nucleotide sequence ID" value="NZ_OU015584.1"/>
</dbReference>
<keyword evidence="2" id="KW-0805">Transcription regulation</keyword>
<dbReference type="EMBL" id="OU015584">
    <property type="protein sequence ID" value="CAG5086532.1"/>
    <property type="molecule type" value="Genomic_DNA"/>
</dbReference>
<evidence type="ECO:0000256" key="4">
    <source>
        <dbReference type="ARBA" id="ARBA00023163"/>
    </source>
</evidence>
<keyword evidence="4" id="KW-0804">Transcription</keyword>
<dbReference type="InterPro" id="IPR013325">
    <property type="entry name" value="RNA_pol_sigma_r2"/>
</dbReference>
<dbReference type="PANTHER" id="PTHR43133">
    <property type="entry name" value="RNA POLYMERASE ECF-TYPE SIGMA FACTO"/>
    <property type="match status" value="1"/>
</dbReference>
<dbReference type="InterPro" id="IPR039425">
    <property type="entry name" value="RNA_pol_sigma-70-like"/>
</dbReference>
<dbReference type="Gene3D" id="1.10.1740.10">
    <property type="match status" value="1"/>
</dbReference>
<feature type="domain" description="RNA polymerase sigma-70 region 2" evidence="5">
    <location>
        <begin position="11"/>
        <end position="75"/>
    </location>
</feature>
<evidence type="ECO:0000259" key="5">
    <source>
        <dbReference type="Pfam" id="PF04542"/>
    </source>
</evidence>